<dbReference type="Gene3D" id="3.30.300.30">
    <property type="match status" value="1"/>
</dbReference>
<dbReference type="InterPro" id="IPR001242">
    <property type="entry name" value="Condensation_dom"/>
</dbReference>
<dbReference type="OrthoDB" id="4920779at2759"/>
<dbReference type="Gene3D" id="3.40.50.980">
    <property type="match status" value="2"/>
</dbReference>
<dbReference type="Proteomes" id="UP000193944">
    <property type="component" value="Unassembled WGS sequence"/>
</dbReference>
<dbReference type="PANTHER" id="PTHR45527:SF1">
    <property type="entry name" value="FATTY ACID SYNTHASE"/>
    <property type="match status" value="1"/>
</dbReference>
<dbReference type="CDD" id="cd05930">
    <property type="entry name" value="A_NRPS"/>
    <property type="match status" value="1"/>
</dbReference>
<dbReference type="Gene3D" id="3.40.50.12780">
    <property type="entry name" value="N-terminal domain of ligase-like"/>
    <property type="match status" value="2"/>
</dbReference>
<dbReference type="InterPro" id="IPR009081">
    <property type="entry name" value="PP-bd_ACP"/>
</dbReference>
<comment type="caution">
    <text evidence="5">The sequence shown here is derived from an EMBL/GenBank/DDBJ whole genome shotgun (WGS) entry which is preliminary data.</text>
</comment>
<keyword evidence="2" id="KW-0597">Phosphoprotein</keyword>
<keyword evidence="3" id="KW-0436">Ligase</keyword>
<dbReference type="GO" id="GO:0016874">
    <property type="term" value="F:ligase activity"/>
    <property type="evidence" value="ECO:0007669"/>
    <property type="project" value="UniProtKB-KW"/>
</dbReference>
<reference evidence="5 6" key="1">
    <citation type="submission" date="2016-08" db="EMBL/GenBank/DDBJ databases">
        <title>A Parts List for Fungal Cellulosomes Revealed by Comparative Genomics.</title>
        <authorList>
            <consortium name="DOE Joint Genome Institute"/>
            <person name="Haitjema C.H."/>
            <person name="Gilmore S.P."/>
            <person name="Henske J.K."/>
            <person name="Solomon K.V."/>
            <person name="De Groot R."/>
            <person name="Kuo A."/>
            <person name="Mondo S.J."/>
            <person name="Salamov A.A."/>
            <person name="Labutti K."/>
            <person name="Zhao Z."/>
            <person name="Chiniquy J."/>
            <person name="Barry K."/>
            <person name="Brewer H.M."/>
            <person name="Purvine S.O."/>
            <person name="Wright A.T."/>
            <person name="Boxma B."/>
            <person name="Van Alen T."/>
            <person name="Hackstein J.H."/>
            <person name="Baker S.E."/>
            <person name="Grigoriev I.V."/>
            <person name="O'Malley M.A."/>
        </authorList>
    </citation>
    <scope>NUCLEOTIDE SEQUENCE [LARGE SCALE GENOMIC DNA]</scope>
    <source>
        <strain evidence="5 6">S4</strain>
    </source>
</reference>
<organism evidence="5 6">
    <name type="scientific">Anaeromyces robustus</name>
    <dbReference type="NCBI Taxonomy" id="1754192"/>
    <lineage>
        <taxon>Eukaryota</taxon>
        <taxon>Fungi</taxon>
        <taxon>Fungi incertae sedis</taxon>
        <taxon>Chytridiomycota</taxon>
        <taxon>Chytridiomycota incertae sedis</taxon>
        <taxon>Neocallimastigomycetes</taxon>
        <taxon>Neocallimastigales</taxon>
        <taxon>Neocallimastigaceae</taxon>
        <taxon>Anaeromyces</taxon>
    </lineage>
</organism>
<dbReference type="GO" id="GO:0005829">
    <property type="term" value="C:cytosol"/>
    <property type="evidence" value="ECO:0007669"/>
    <property type="project" value="TreeGrafter"/>
</dbReference>
<dbReference type="InterPro" id="IPR000873">
    <property type="entry name" value="AMP-dep_synth/lig_dom"/>
</dbReference>
<dbReference type="EMBL" id="MCFG01000373">
    <property type="protein sequence ID" value="ORX75177.1"/>
    <property type="molecule type" value="Genomic_DNA"/>
</dbReference>
<dbReference type="PROSITE" id="PS00012">
    <property type="entry name" value="PHOSPHOPANTETHEINE"/>
    <property type="match status" value="1"/>
</dbReference>
<reference evidence="5 6" key="2">
    <citation type="submission" date="2016-08" db="EMBL/GenBank/DDBJ databases">
        <title>Pervasive Adenine N6-methylation of Active Genes in Fungi.</title>
        <authorList>
            <consortium name="DOE Joint Genome Institute"/>
            <person name="Mondo S.J."/>
            <person name="Dannebaum R.O."/>
            <person name="Kuo R.C."/>
            <person name="Labutti K."/>
            <person name="Haridas S."/>
            <person name="Kuo A."/>
            <person name="Salamov A."/>
            <person name="Ahrendt S.R."/>
            <person name="Lipzen A."/>
            <person name="Sullivan W."/>
            <person name="Andreopoulos W.B."/>
            <person name="Clum A."/>
            <person name="Lindquist E."/>
            <person name="Daum C."/>
            <person name="Ramamoorthy G.K."/>
            <person name="Gryganskyi A."/>
            <person name="Culley D."/>
            <person name="Magnuson J.K."/>
            <person name="James T.Y."/>
            <person name="O'Malley M.A."/>
            <person name="Stajich J.E."/>
            <person name="Spatafora J.W."/>
            <person name="Visel A."/>
            <person name="Grigoriev I.V."/>
        </authorList>
    </citation>
    <scope>NUCLEOTIDE SEQUENCE [LARGE SCALE GENOMIC DNA]</scope>
    <source>
        <strain evidence="5 6">S4</strain>
    </source>
</reference>
<evidence type="ECO:0000256" key="1">
    <source>
        <dbReference type="ARBA" id="ARBA00022450"/>
    </source>
</evidence>
<evidence type="ECO:0000256" key="3">
    <source>
        <dbReference type="ARBA" id="ARBA00022598"/>
    </source>
</evidence>
<dbReference type="Pfam" id="PF13193">
    <property type="entry name" value="AMP-binding_C"/>
    <property type="match status" value="1"/>
</dbReference>
<evidence type="ECO:0000313" key="6">
    <source>
        <dbReference type="Proteomes" id="UP000193944"/>
    </source>
</evidence>
<keyword evidence="6" id="KW-1185">Reference proteome</keyword>
<dbReference type="SUPFAM" id="SSF47336">
    <property type="entry name" value="ACP-like"/>
    <property type="match status" value="2"/>
</dbReference>
<dbReference type="InterPro" id="IPR042099">
    <property type="entry name" value="ANL_N_sf"/>
</dbReference>
<dbReference type="SUPFAM" id="SSF52777">
    <property type="entry name" value="CoA-dependent acyltransferases"/>
    <property type="match status" value="4"/>
</dbReference>
<feature type="domain" description="Carrier" evidence="4">
    <location>
        <begin position="968"/>
        <end position="1045"/>
    </location>
</feature>
<dbReference type="InterPro" id="IPR023213">
    <property type="entry name" value="CAT-like_dom_sf"/>
</dbReference>
<proteinExistence type="predicted"/>
<keyword evidence="1" id="KW-0596">Phosphopantetheine</keyword>
<dbReference type="PROSITE" id="PS50075">
    <property type="entry name" value="CARRIER"/>
    <property type="match status" value="2"/>
</dbReference>
<evidence type="ECO:0000256" key="2">
    <source>
        <dbReference type="ARBA" id="ARBA00022553"/>
    </source>
</evidence>
<dbReference type="Pfam" id="PF00668">
    <property type="entry name" value="Condensation"/>
    <property type="match status" value="2"/>
</dbReference>
<dbReference type="Pfam" id="PF00550">
    <property type="entry name" value="PP-binding"/>
    <property type="match status" value="2"/>
</dbReference>
<name>A0A1Y1WNQ0_9FUNG</name>
<dbReference type="Gene3D" id="3.30.559.10">
    <property type="entry name" value="Chloramphenicol acetyltransferase-like domain"/>
    <property type="match status" value="2"/>
</dbReference>
<dbReference type="FunFam" id="3.40.50.980:FF:000001">
    <property type="entry name" value="Non-ribosomal peptide synthetase"/>
    <property type="match status" value="1"/>
</dbReference>
<dbReference type="InterPro" id="IPR045851">
    <property type="entry name" value="AMP-bd_C_sf"/>
</dbReference>
<dbReference type="Gene3D" id="1.10.1200.10">
    <property type="entry name" value="ACP-like"/>
    <property type="match status" value="2"/>
</dbReference>
<sequence length="1740" mass="203753">MTDFYELGGNSLNAIRILSVIEKELNIKLYVKDILSNPIICDLSKLIENNIGKENSLYHMEIIEKRNCKEFPVTSQQLGVYLDSIKYPNSIIYNVPSILKLNKDIDIEKLKEAFNRLFQNQEILRSKYYEKENNGKIEVYGFIDDNCSLSFEEYTYDNIKSFIRPFDLSKSPLMRVGFIKDEVLLIDMHHIISDGSTMLIIQNELNNYYNNEKLNHKLEIQFSDYALYMKEKKNNEYYEKEIEFYKEMFSCEYELLNIPMKDRLMNNKDLEDRNIENNCVDCNKIIDKLTSTSINEYIKKHEISKAAFFISIYGYVLFKYTGQDIIYSSIINANKNNHYVENMIGMFVSTQPILLKYENENNSFLEIIKENMNNLMDIYNNQELSFAELLKLLKLKKVNNSFIYQPKVIFKNNIENSIFSYNDNIETFSLYENLNELIDNEISKFDITFNVIENEDNYLISVTYNSYLYESKIINEIVNSFIEVTKHISEFDNTINNIEYIPEIEKEKIINSFNNNVYEYDHNKFYHVEFSRIAKEKPNKCAVVCNNVEITFKQLDEMSNSLAHYLRKQNIGRNDIIPVISERSYFFIIAILAVMKSGAAYLPIDPEFPREQYKLETHNYENEKFEINNINESEDLCYLLYTSDDIFEDEIDNALAICKFTHDISIAEINYPLLRGSKIILSNDEEFNNPELLSNLITKYNVQYIFTVPSRMNSYMNVKWIILGGEKIDSNIVNKIQNNSNGKVLSVYGPTETRFSNIKIMEKIEEDDQSKITAGKPLCNFKMYILDKYLKPVPIGIKGEIYIAGVGVGKGYLNREELTKEKFIECPYYYVNGKPGIMYKTGDIGKWTEDGEIICLGRQDFQVKIRGQRIELGEIENCIKEIKGITNSVVIDKKNDNNDVYLIGYYISTIDINKLEIRNHLRNKLPVYMIPRFFKKLDKLPLTNNGKLDRRSLPELTTEDIVNEEYIAPESEVEKTICKIYSEIFNIEENLIGIMSNFYEIGGDSLNAIKIVSSIEKELKIKISIKEILSNPIICDLSKYIESITNDDNKTNNIDIIEKRNCKEFPVTSQQLGVYIDSIKSPELKEAFNKLFQNQEILRSKYYEKENNGKIEVYGFIDDNCSLSFEEYTYDNVKSFIRPFDLSKAPLMRVGFIKDEVLLIDLHHIIADGATMLIIQNELNNYYNDLEIQDLDIQFSDYAIDWNERKNNGSFEKQIEFYKEMFSCDYDLLNIPKKDTNINKLLENEKEKDKSMLVLRQNSIFINIYGYVLSKYSGQDIIYTSIMSANRNNRYVANMIGMLISTQPVLLKYENEESSFLETIKHNMNVLYDVYNNQDISFSELINSLKLKRINNSFIYQPYNRINNNNNNNNLINIFAENEFIEMNSIFKQKEDNNSKFDICLCVSENYDDYTITIEYNNELYDSHMISNILDSYFETLKYMNMFNNPVKEIEYIPHDTKEKIINGFNYDINNSDCNKLYHEEFCKMALQYPEKCAIVYNDIKISYKKLDELSNSLAHYLREHGITRNDIVPVICDRSYHYIISTLAISKAGGAFFPIDKKFPIDRIQTILSDVNPKIVILYDVHNTLKNKLNLDYNIYDIQNHDYNINQSPIKNINEPDDTCYVLSTSGTTGKPKATLVSHFNIYNYIRSFQGDNDQIHCIYNLFIKKNKVKNMLSIANFPFDLSHIEITFSLIHGLTIILVDDNLSEDISLFAEYIFKNDVDFITTTPTRFKLFMENDEI</sequence>
<dbReference type="STRING" id="1754192.A0A1Y1WNQ0"/>
<evidence type="ECO:0000259" key="4">
    <source>
        <dbReference type="PROSITE" id="PS50075"/>
    </source>
</evidence>
<dbReference type="SUPFAM" id="SSF56801">
    <property type="entry name" value="Acetyl-CoA synthetase-like"/>
    <property type="match status" value="2"/>
</dbReference>
<evidence type="ECO:0000313" key="5">
    <source>
        <dbReference type="EMBL" id="ORX75177.1"/>
    </source>
</evidence>
<dbReference type="GO" id="GO:0031177">
    <property type="term" value="F:phosphopantetheine binding"/>
    <property type="evidence" value="ECO:0007669"/>
    <property type="project" value="TreeGrafter"/>
</dbReference>
<gene>
    <name evidence="5" type="ORF">BCR32DRAFT_285427</name>
</gene>
<dbReference type="InterPro" id="IPR025110">
    <property type="entry name" value="AMP-bd_C"/>
</dbReference>
<dbReference type="InterPro" id="IPR006162">
    <property type="entry name" value="Ppantetheine_attach_site"/>
</dbReference>
<dbReference type="Pfam" id="PF00501">
    <property type="entry name" value="AMP-binding"/>
    <property type="match status" value="3"/>
</dbReference>
<dbReference type="PANTHER" id="PTHR45527">
    <property type="entry name" value="NONRIBOSOMAL PEPTIDE SYNTHETASE"/>
    <property type="match status" value="1"/>
</dbReference>
<dbReference type="InterPro" id="IPR036736">
    <property type="entry name" value="ACP-like_sf"/>
</dbReference>
<accession>A0A1Y1WNQ0</accession>
<dbReference type="GO" id="GO:0043041">
    <property type="term" value="P:amino acid activation for nonribosomal peptide biosynthetic process"/>
    <property type="evidence" value="ECO:0007669"/>
    <property type="project" value="TreeGrafter"/>
</dbReference>
<dbReference type="Gene3D" id="3.30.559.30">
    <property type="entry name" value="Nonribosomal peptide synthetase, condensation domain"/>
    <property type="match status" value="2"/>
</dbReference>
<dbReference type="GO" id="GO:0044550">
    <property type="term" value="P:secondary metabolite biosynthetic process"/>
    <property type="evidence" value="ECO:0007669"/>
    <property type="project" value="TreeGrafter"/>
</dbReference>
<protein>
    <submittedName>
        <fullName evidence="5">Acetyl-CoA synthetase-like protein</fullName>
    </submittedName>
</protein>
<feature type="domain" description="Carrier" evidence="4">
    <location>
        <begin position="1"/>
        <end position="51"/>
    </location>
</feature>